<feature type="domain" description="Rad50/SbcC-type AAA" evidence="2">
    <location>
        <begin position="5"/>
        <end position="214"/>
    </location>
</feature>
<dbReference type="PANTHER" id="PTHR32114">
    <property type="entry name" value="ABC TRANSPORTER ABCH.3"/>
    <property type="match status" value="1"/>
</dbReference>
<name>A0A968GCE8_9SPIO</name>
<evidence type="ECO:0000256" key="1">
    <source>
        <dbReference type="SAM" id="Coils"/>
    </source>
</evidence>
<dbReference type="Pfam" id="PF13558">
    <property type="entry name" value="SbcC_Walker_B"/>
    <property type="match status" value="1"/>
</dbReference>
<feature type="coiled-coil region" evidence="1">
    <location>
        <begin position="763"/>
        <end position="856"/>
    </location>
</feature>
<dbReference type="RefSeq" id="WP_167702970.1">
    <property type="nucleotide sequence ID" value="NZ_CP118168.1"/>
</dbReference>
<reference evidence="3" key="1">
    <citation type="submission" date="2020-03" db="EMBL/GenBank/DDBJ databases">
        <title>Spirochaetal bacteria isolated from arthropods constitute a novel genus Entomospira genus novum within the order Spirochaetales.</title>
        <authorList>
            <person name="Grana-Miraglia L."/>
            <person name="Sikutova S."/>
            <person name="Fingerle V."/>
            <person name="Sing A."/>
            <person name="Castillo-Ramirez S."/>
            <person name="Margos G."/>
            <person name="Rudolf I."/>
        </authorList>
    </citation>
    <scope>NUCLEOTIDE SEQUENCE</scope>
    <source>
        <strain evidence="3">BR208</strain>
    </source>
</reference>
<dbReference type="Pfam" id="PF13476">
    <property type="entry name" value="AAA_23"/>
    <property type="match status" value="1"/>
</dbReference>
<keyword evidence="1" id="KW-0175">Coiled coil</keyword>
<dbReference type="InterPro" id="IPR038729">
    <property type="entry name" value="Rad50/SbcC_AAA"/>
</dbReference>
<dbReference type="GO" id="GO:0006302">
    <property type="term" value="P:double-strand break repair"/>
    <property type="evidence" value="ECO:0007669"/>
    <property type="project" value="InterPro"/>
</dbReference>
<dbReference type="PANTHER" id="PTHR32114:SF2">
    <property type="entry name" value="ABC TRANSPORTER ABCH.3"/>
    <property type="match status" value="1"/>
</dbReference>
<dbReference type="SUPFAM" id="SSF52540">
    <property type="entry name" value="P-loop containing nucleoside triphosphate hydrolases"/>
    <property type="match status" value="1"/>
</dbReference>
<dbReference type="Proteomes" id="UP000752013">
    <property type="component" value="Unassembled WGS sequence"/>
</dbReference>
<gene>
    <name evidence="3" type="ORF">HCT46_01025</name>
</gene>
<feature type="coiled-coil region" evidence="1">
    <location>
        <begin position="513"/>
        <end position="540"/>
    </location>
</feature>
<evidence type="ECO:0000313" key="4">
    <source>
        <dbReference type="Proteomes" id="UP000752013"/>
    </source>
</evidence>
<proteinExistence type="predicted"/>
<evidence type="ECO:0000259" key="2">
    <source>
        <dbReference type="Pfam" id="PF13476"/>
    </source>
</evidence>
<comment type="caution">
    <text evidence="3">The sequence shown here is derived from an EMBL/GenBank/DDBJ whole genome shotgun (WGS) entry which is preliminary data.</text>
</comment>
<dbReference type="EMBL" id="JAATLK010000001">
    <property type="protein sequence ID" value="NIZ46512.1"/>
    <property type="molecule type" value="Genomic_DNA"/>
</dbReference>
<keyword evidence="4" id="KW-1185">Reference proteome</keyword>
<dbReference type="GO" id="GO:0016887">
    <property type="term" value="F:ATP hydrolysis activity"/>
    <property type="evidence" value="ECO:0007669"/>
    <property type="project" value="InterPro"/>
</dbReference>
<evidence type="ECO:0000313" key="3">
    <source>
        <dbReference type="EMBL" id="NIZ46512.1"/>
    </source>
</evidence>
<organism evidence="3 4">
    <name type="scientific">Entomospira nematocerorum</name>
    <dbReference type="NCBI Taxonomy" id="2719987"/>
    <lineage>
        <taxon>Bacteria</taxon>
        <taxon>Pseudomonadati</taxon>
        <taxon>Spirochaetota</taxon>
        <taxon>Spirochaetia</taxon>
        <taxon>Spirochaetales</taxon>
        <taxon>Spirochaetaceae</taxon>
        <taxon>Entomospira</taxon>
    </lineage>
</organism>
<accession>A0A968GCE8</accession>
<sequence length="1047" mass="122343">MKIESVHIKNLASLEGEWFIPFNESCYEDSGIFLITGRTGSGKSTILDAICFALYQTTPRLHGSDVGQFITKSKNDGFAKVIFSVNGIRYRSTCTYYKAGKRGKSKTSVTEVELEDLVTGKPLIDNPSAGIKEHGSKIYAIIGMKFEQFKQSILLAQGEFSSFLLAKTDERAAILERLTDSSIYTKISQQVYDLFASKKSEIEQLERDLSRLHDRKFEDHSDDIVILETAKKSLEDTLHVIVQEKNQCEILYNAIARWVELQALLSKKSSLLEEHMSEYLTQQKDYEAFSFEYTSWQQEMGGYRQKLEIGDSLQRSLFLLEEQEKNYKAEVADYKQDVDQILVKQSDLEKKRFTHLYRVEEIENIVNNMGCLPFEKDYLDTILRPKGHLYIERVNQWREYYHNWHAESTQMSWREYQTAQEYIKNCYFEEGFVSYWHYLLLQSSLVSCEQEHFQLSVQIAELQELIESREKDLQDKKVSLELFSQRDALQLGCACPLCEQTVLTLPQFGMDNYQRLSDTIEASEIEIKSLKIRMQELLGDQGKYLERIKMLSSQCDKEKDLFERYEKTLSSISIEDNAKLSVNELEDQYNTALLREQQLITRKEYLYINRGLEEQEKKLRTLTEELDQLLLELIPIFNLSVSNECMKDALFLSLEVQIEKCLAEWNLYFDRKIELESEHQNLYSEIQRIDNILLEYRDSLVRYEEKSRGKLQQIERINSDKVLHINELVEIDLYQKDISLLKRSIEEKKLFYEEKDRIFSNELRELEYRKKSLEDDIDKEQSELSIIQKYLHEQDICVDSLEQSMYDTQIKIHQYEQQLIVLEKEREEKAHLLSQMELLQQQFQEYLVEQRQTQERLSDKQTDLIYWRKLSSLIGSRDGKKFKTFAQAVTLDQVVVLANQFLGYMQDRYILQREVVQPDKDETLNFVIIDQFQADEIRSIQTLSGGERFLVSLSLALGLAALASEKVQVESFFLDEGFGTLDADALEIVLDALTRLRDIRKTVGIISHVDLLKERITHQIQVIQLGGGRSKVVGAGVQRKNAATELL</sequence>
<protein>
    <submittedName>
        <fullName evidence="3">AAA family ATPase</fullName>
    </submittedName>
</protein>
<dbReference type="Gene3D" id="3.40.50.300">
    <property type="entry name" value="P-loop containing nucleotide triphosphate hydrolases"/>
    <property type="match status" value="2"/>
</dbReference>
<dbReference type="InterPro" id="IPR027417">
    <property type="entry name" value="P-loop_NTPase"/>
</dbReference>
<dbReference type="AlphaFoldDB" id="A0A968GCE8"/>